<keyword evidence="5 10" id="KW-0547">Nucleotide-binding</keyword>
<dbReference type="Proteomes" id="UP000238916">
    <property type="component" value="Unassembled WGS sequence"/>
</dbReference>
<dbReference type="InterPro" id="IPR036621">
    <property type="entry name" value="Anticodon-bd_dom_sf"/>
</dbReference>
<dbReference type="GO" id="GO:0016740">
    <property type="term" value="F:transferase activity"/>
    <property type="evidence" value="ECO:0007669"/>
    <property type="project" value="UniProtKB-ARBA"/>
</dbReference>
<comment type="catalytic activity">
    <reaction evidence="9 10">
        <text>tRNA(Pro) + L-proline + ATP = L-prolyl-tRNA(Pro) + AMP + diphosphate</text>
        <dbReference type="Rhea" id="RHEA:14305"/>
        <dbReference type="Rhea" id="RHEA-COMP:9700"/>
        <dbReference type="Rhea" id="RHEA-COMP:9702"/>
        <dbReference type="ChEBI" id="CHEBI:30616"/>
        <dbReference type="ChEBI" id="CHEBI:33019"/>
        <dbReference type="ChEBI" id="CHEBI:60039"/>
        <dbReference type="ChEBI" id="CHEBI:78442"/>
        <dbReference type="ChEBI" id="CHEBI:78532"/>
        <dbReference type="ChEBI" id="CHEBI:456215"/>
        <dbReference type="EC" id="6.1.1.15"/>
    </reaction>
</comment>
<evidence type="ECO:0000256" key="9">
    <source>
        <dbReference type="ARBA" id="ARBA00047671"/>
    </source>
</evidence>
<evidence type="ECO:0000256" key="2">
    <source>
        <dbReference type="ARBA" id="ARBA00011738"/>
    </source>
</evidence>
<dbReference type="Pfam" id="PF03129">
    <property type="entry name" value="HGTP_anticodon"/>
    <property type="match status" value="1"/>
</dbReference>
<evidence type="ECO:0000256" key="4">
    <source>
        <dbReference type="ARBA" id="ARBA00022598"/>
    </source>
</evidence>
<dbReference type="InterPro" id="IPR033730">
    <property type="entry name" value="ProRS_core_prok"/>
</dbReference>
<keyword evidence="7 10" id="KW-0648">Protein biosynthesis</keyword>
<dbReference type="GO" id="GO:0004827">
    <property type="term" value="F:proline-tRNA ligase activity"/>
    <property type="evidence" value="ECO:0007669"/>
    <property type="project" value="UniProtKB-UniRule"/>
</dbReference>
<dbReference type="Gene3D" id="3.40.50.800">
    <property type="entry name" value="Anticodon-binding domain"/>
    <property type="match status" value="1"/>
</dbReference>
<dbReference type="InterPro" id="IPR007214">
    <property type="entry name" value="YbaK/aa-tRNA-synth-assoc-dom"/>
</dbReference>
<keyword evidence="3 10" id="KW-0963">Cytoplasm</keyword>
<dbReference type="FunFam" id="3.30.930.10:FF:000066">
    <property type="entry name" value="Proline--tRNA ligase"/>
    <property type="match status" value="1"/>
</dbReference>
<accession>A0A2U3LSQ5</accession>
<keyword evidence="8 10" id="KW-0030">Aminoacyl-tRNA synthetase</keyword>
<dbReference type="InterPro" id="IPR044140">
    <property type="entry name" value="ProRS_anticodon_short"/>
</dbReference>
<dbReference type="SUPFAM" id="SSF55681">
    <property type="entry name" value="Class II aaRS and biotin synthetases"/>
    <property type="match status" value="1"/>
</dbReference>
<evidence type="ECO:0000256" key="5">
    <source>
        <dbReference type="ARBA" id="ARBA00022741"/>
    </source>
</evidence>
<dbReference type="FunFam" id="3.40.50.800:FF:000011">
    <property type="entry name" value="Proline--tRNA ligase"/>
    <property type="match status" value="1"/>
</dbReference>
<evidence type="ECO:0000259" key="11">
    <source>
        <dbReference type="PROSITE" id="PS50862"/>
    </source>
</evidence>
<protein>
    <recommendedName>
        <fullName evidence="10">Proline--tRNA ligase</fullName>
        <ecNumber evidence="10">6.1.1.15</ecNumber>
    </recommendedName>
    <alternativeName>
        <fullName evidence="10">Prolyl-tRNA synthetase</fullName>
        <shortName evidence="10">ProRS</shortName>
    </alternativeName>
</protein>
<dbReference type="CDD" id="cd00779">
    <property type="entry name" value="ProRS_core_prok"/>
    <property type="match status" value="1"/>
</dbReference>
<dbReference type="EMBL" id="OMOF01000779">
    <property type="protein sequence ID" value="SPF54908.1"/>
    <property type="molecule type" value="Genomic_DNA"/>
</dbReference>
<dbReference type="InterPro" id="IPR045864">
    <property type="entry name" value="aa-tRNA-synth_II/BPL/LPL"/>
</dbReference>
<dbReference type="InterPro" id="IPR036754">
    <property type="entry name" value="YbaK/aa-tRNA-synt-asso_dom_sf"/>
</dbReference>
<evidence type="ECO:0000256" key="8">
    <source>
        <dbReference type="ARBA" id="ARBA00023146"/>
    </source>
</evidence>
<reference evidence="13" key="1">
    <citation type="submission" date="2018-02" db="EMBL/GenBank/DDBJ databases">
        <authorList>
            <person name="Hausmann B."/>
        </authorList>
    </citation>
    <scope>NUCLEOTIDE SEQUENCE [LARGE SCALE GENOMIC DNA]</scope>
    <source>
        <strain evidence="13">Peat soil MAG SbF1</strain>
    </source>
</reference>
<dbReference type="Pfam" id="PF04073">
    <property type="entry name" value="tRNA_edit"/>
    <property type="match status" value="1"/>
</dbReference>
<dbReference type="EC" id="6.1.1.15" evidence="10"/>
<dbReference type="GO" id="GO:0005524">
    <property type="term" value="F:ATP binding"/>
    <property type="evidence" value="ECO:0007669"/>
    <property type="project" value="UniProtKB-UniRule"/>
</dbReference>
<dbReference type="InterPro" id="IPR023717">
    <property type="entry name" value="Pro-tRNA-Synthase_IIa_type1"/>
</dbReference>
<dbReference type="InterPro" id="IPR004154">
    <property type="entry name" value="Anticodon-bd"/>
</dbReference>
<dbReference type="HAMAP" id="MF_01569">
    <property type="entry name" value="Pro_tRNA_synth_type1"/>
    <property type="match status" value="1"/>
</dbReference>
<dbReference type="GO" id="GO:0002161">
    <property type="term" value="F:aminoacyl-tRNA deacylase activity"/>
    <property type="evidence" value="ECO:0007669"/>
    <property type="project" value="InterPro"/>
</dbReference>
<dbReference type="PROSITE" id="PS50862">
    <property type="entry name" value="AA_TRNA_LIGASE_II"/>
    <property type="match status" value="1"/>
</dbReference>
<dbReference type="GO" id="GO:0006433">
    <property type="term" value="P:prolyl-tRNA aminoacylation"/>
    <property type="evidence" value="ECO:0007669"/>
    <property type="project" value="UniProtKB-UniRule"/>
</dbReference>
<gene>
    <name evidence="10 12" type="primary">proS</name>
    <name evidence="12" type="ORF">SBF1_800006</name>
</gene>
<organism evidence="12 13">
    <name type="scientific">Candidatus Desulfosporosinus infrequens</name>
    <dbReference type="NCBI Taxonomy" id="2043169"/>
    <lineage>
        <taxon>Bacteria</taxon>
        <taxon>Bacillati</taxon>
        <taxon>Bacillota</taxon>
        <taxon>Clostridia</taxon>
        <taxon>Eubacteriales</taxon>
        <taxon>Desulfitobacteriaceae</taxon>
        <taxon>Desulfosporosinus</taxon>
    </lineage>
</organism>
<dbReference type="InterPro" id="IPR006195">
    <property type="entry name" value="aa-tRNA-synth_II"/>
</dbReference>
<dbReference type="Gene3D" id="3.30.930.10">
    <property type="entry name" value="Bira Bifunctional Protein, Domain 2"/>
    <property type="match status" value="2"/>
</dbReference>
<dbReference type="InterPro" id="IPR050062">
    <property type="entry name" value="Pro-tRNA_synthetase"/>
</dbReference>
<dbReference type="CDD" id="cd04334">
    <property type="entry name" value="ProRS-INS"/>
    <property type="match status" value="1"/>
</dbReference>
<dbReference type="NCBIfam" id="TIGR00409">
    <property type="entry name" value="proS_fam_II"/>
    <property type="match status" value="1"/>
</dbReference>
<dbReference type="OrthoDB" id="9809052at2"/>
<comment type="subcellular location">
    <subcellularLocation>
        <location evidence="1 10">Cytoplasm</location>
    </subcellularLocation>
</comment>
<dbReference type="InterPro" id="IPR002316">
    <property type="entry name" value="Pro-tRNA-ligase_IIa"/>
</dbReference>
<dbReference type="Pfam" id="PF00587">
    <property type="entry name" value="tRNA-synt_2b"/>
    <property type="match status" value="1"/>
</dbReference>
<feature type="domain" description="Aminoacyl-transfer RNA synthetases class-II family profile" evidence="11">
    <location>
        <begin position="38"/>
        <end position="467"/>
    </location>
</feature>
<dbReference type="PANTHER" id="PTHR42753:SF2">
    <property type="entry name" value="PROLINE--TRNA LIGASE"/>
    <property type="match status" value="1"/>
</dbReference>
<dbReference type="PRINTS" id="PR01046">
    <property type="entry name" value="TRNASYNTHPRO"/>
</dbReference>
<proteinExistence type="inferred from homology"/>
<dbReference type="InterPro" id="IPR004500">
    <property type="entry name" value="Pro-tRNA-synth_IIa_bac-type"/>
</dbReference>
<name>A0A2U3LSQ5_9FIRM</name>
<keyword evidence="4 10" id="KW-0436">Ligase</keyword>
<keyword evidence="6 10" id="KW-0067">ATP-binding</keyword>
<evidence type="ECO:0000256" key="7">
    <source>
        <dbReference type="ARBA" id="ARBA00022917"/>
    </source>
</evidence>
<comment type="function">
    <text evidence="10">Catalyzes the attachment of proline to tRNA(Pro) in a two-step reaction: proline is first activated by ATP to form Pro-AMP and then transferred to the acceptor end of tRNA(Pro). As ProRS can inadvertently accommodate and process non-cognate amino acids such as alanine and cysteine, to avoid such errors it has two additional distinct editing activities against alanine. One activity is designated as 'pretransfer' editing and involves the tRNA(Pro)-independent hydrolysis of activated Ala-AMP. The other activity is designated 'posttransfer' editing and involves deacylation of mischarged Ala-tRNA(Pro). The misacylated Cys-tRNA(Pro) is not edited by ProRS.</text>
</comment>
<comment type="subunit">
    <text evidence="2 10">Homodimer.</text>
</comment>
<evidence type="ECO:0000256" key="1">
    <source>
        <dbReference type="ARBA" id="ARBA00004496"/>
    </source>
</evidence>
<dbReference type="GO" id="GO:0005829">
    <property type="term" value="C:cytosol"/>
    <property type="evidence" value="ECO:0007669"/>
    <property type="project" value="TreeGrafter"/>
</dbReference>
<dbReference type="PANTHER" id="PTHR42753">
    <property type="entry name" value="MITOCHONDRIAL RIBOSOME PROTEIN L39/PROLYL-TRNA LIGASE FAMILY MEMBER"/>
    <property type="match status" value="1"/>
</dbReference>
<dbReference type="SUPFAM" id="SSF55826">
    <property type="entry name" value="YbaK/ProRS associated domain"/>
    <property type="match status" value="1"/>
</dbReference>
<evidence type="ECO:0000256" key="6">
    <source>
        <dbReference type="ARBA" id="ARBA00022840"/>
    </source>
</evidence>
<comment type="domain">
    <text evidence="10">Consists of three domains: the N-terminal catalytic domain, the editing domain and the C-terminal anticodon-binding domain.</text>
</comment>
<comment type="similarity">
    <text evidence="10">Belongs to the class-II aminoacyl-tRNA synthetase family. ProS type 1 subfamily.</text>
</comment>
<evidence type="ECO:0000256" key="10">
    <source>
        <dbReference type="HAMAP-Rule" id="MF_01569"/>
    </source>
</evidence>
<dbReference type="PIRSF" id="PIRSF001535">
    <property type="entry name" value="ProRS_1"/>
    <property type="match status" value="1"/>
</dbReference>
<dbReference type="InterPro" id="IPR002314">
    <property type="entry name" value="aa-tRNA-synt_IIb"/>
</dbReference>
<dbReference type="GO" id="GO:0140096">
    <property type="term" value="F:catalytic activity, acting on a protein"/>
    <property type="evidence" value="ECO:0007669"/>
    <property type="project" value="UniProtKB-ARBA"/>
</dbReference>
<evidence type="ECO:0000313" key="13">
    <source>
        <dbReference type="Proteomes" id="UP000238916"/>
    </source>
</evidence>
<dbReference type="CDD" id="cd00861">
    <property type="entry name" value="ProRS_anticodon_short"/>
    <property type="match status" value="1"/>
</dbReference>
<dbReference type="AlphaFoldDB" id="A0A2U3LSQ5"/>
<dbReference type="SUPFAM" id="SSF52954">
    <property type="entry name" value="Class II aaRS ABD-related"/>
    <property type="match status" value="1"/>
</dbReference>
<evidence type="ECO:0000313" key="12">
    <source>
        <dbReference type="EMBL" id="SPF54908.1"/>
    </source>
</evidence>
<dbReference type="NCBIfam" id="NF006625">
    <property type="entry name" value="PRK09194.1"/>
    <property type="match status" value="1"/>
</dbReference>
<evidence type="ECO:0000256" key="3">
    <source>
        <dbReference type="ARBA" id="ARBA00022490"/>
    </source>
</evidence>
<sequence>MRVSQLLNPTLREVPAEAEVISHQLMVRAGLIRKSAAGVYTYLPLGLRILRKIEDIVREEMDAKGGQEILMPVIQPAELWKESGRWEVYGAELFRLKDRHNREFCLGPTHEEIITDLIRSEVRSYKQLPLLLYQIQNKYRDERRPRFGLMRGREFIMKDLYSFDRDEAGLDESYQKMYDAYCRIFSRCGLAYRPVEADAGAIGGTGGTHEFMVLADSGENAVVYCSECDYAANVEKAECHPQVINDVSTEEPQTLVHTPEVRTIDTVCNYLTVPKTSLVKSLLYQGDDRLFLVLVRGDRELNEIKLNNALGGFVLLELAPPHVVERILGCEPGFVGPVEVPVGLTVIADEEVPLMRKVVCGANKTNYHYVNVVPGLEFRIDQVLDLRMMEPGEACLKCGAPLKEARGIEVGQVFKLGTKYSKALGATYLDVNGEEKFCVMGCYGVGVSRSIAAAIEQNHDDYGIIWPMPIAPYHCIIVPVSTKDVQVVEAADKLYQELQRMGVEVILDDRDERAGVKFKDADLVGYPIRVTIGSKTLANGQVELRERKTGETQLVYVEDVAGQVKTIVEKALSFEL</sequence>